<dbReference type="PANTHER" id="PTHR43393:SF3">
    <property type="entry name" value="LYSINE DECARBOXYLASE-LIKE PROTEIN"/>
    <property type="match status" value="1"/>
</dbReference>
<comment type="catalytic activity">
    <reaction evidence="1">
        <text>AMP + H2O = D-ribose 5-phosphate + adenine</text>
        <dbReference type="Rhea" id="RHEA:20129"/>
        <dbReference type="ChEBI" id="CHEBI:15377"/>
        <dbReference type="ChEBI" id="CHEBI:16708"/>
        <dbReference type="ChEBI" id="CHEBI:78346"/>
        <dbReference type="ChEBI" id="CHEBI:456215"/>
        <dbReference type="EC" id="3.2.2.4"/>
    </reaction>
</comment>
<dbReference type="GO" id="GO:0005829">
    <property type="term" value="C:cytosol"/>
    <property type="evidence" value="ECO:0007669"/>
    <property type="project" value="TreeGrafter"/>
</dbReference>
<dbReference type="GO" id="GO:0008714">
    <property type="term" value="F:AMP nucleosidase activity"/>
    <property type="evidence" value="ECO:0007669"/>
    <property type="project" value="UniProtKB-EC"/>
</dbReference>
<protein>
    <recommendedName>
        <fullName evidence="3">AMP nucleosidase</fullName>
        <ecNumber evidence="2">3.2.2.4</ecNumber>
    </recommendedName>
    <alternativeName>
        <fullName evidence="3">AMP nucleosidase</fullName>
    </alternativeName>
</protein>
<dbReference type="SUPFAM" id="SSF102405">
    <property type="entry name" value="MCP/YpsA-like"/>
    <property type="match status" value="1"/>
</dbReference>
<dbReference type="Gene3D" id="3.40.50.450">
    <property type="match status" value="1"/>
</dbReference>
<dbReference type="Proteomes" id="UP000193827">
    <property type="component" value="Unassembled WGS sequence"/>
</dbReference>
<evidence type="ECO:0000256" key="3">
    <source>
        <dbReference type="ARBA" id="ARBA00031983"/>
    </source>
</evidence>
<dbReference type="AlphaFoldDB" id="A0A1Y5S1Q0"/>
<dbReference type="EC" id="3.2.2.4" evidence="2"/>
<proteinExistence type="predicted"/>
<evidence type="ECO:0000256" key="2">
    <source>
        <dbReference type="ARBA" id="ARBA00011985"/>
    </source>
</evidence>
<evidence type="ECO:0000313" key="5">
    <source>
        <dbReference type="EMBL" id="SLN30592.1"/>
    </source>
</evidence>
<keyword evidence="6" id="KW-1185">Reference proteome</keyword>
<dbReference type="Pfam" id="PF03641">
    <property type="entry name" value="Lysine_decarbox"/>
    <property type="match status" value="1"/>
</dbReference>
<dbReference type="EMBL" id="FWFL01000003">
    <property type="protein sequence ID" value="SLN30592.1"/>
    <property type="molecule type" value="Genomic_DNA"/>
</dbReference>
<evidence type="ECO:0000256" key="4">
    <source>
        <dbReference type="SAM" id="MobiDB-lite"/>
    </source>
</evidence>
<dbReference type="RefSeq" id="WP_085891679.1">
    <property type="nucleotide sequence ID" value="NZ_FWFL01000003.1"/>
</dbReference>
<evidence type="ECO:0000313" key="6">
    <source>
        <dbReference type="Proteomes" id="UP000193827"/>
    </source>
</evidence>
<organism evidence="5 6">
    <name type="scientific">Roseovarius litorisediminis</name>
    <dbReference type="NCBI Taxonomy" id="1312363"/>
    <lineage>
        <taxon>Bacteria</taxon>
        <taxon>Pseudomonadati</taxon>
        <taxon>Pseudomonadota</taxon>
        <taxon>Alphaproteobacteria</taxon>
        <taxon>Rhodobacterales</taxon>
        <taxon>Roseobacteraceae</taxon>
        <taxon>Roseovarius</taxon>
    </lineage>
</organism>
<sequence>MDKKRPAPPSGSPEQAPVAQAHVVPLPWQTPKSPAEDPDATARIKATLEDPAYLQADEDIALLQSEDLRGVRLQLDFLKTDYGLRTHDIRHTIVVFGSTRIPEPVAAKRRKDEAHKRLAKDPENPELQRACEIAQRIFEKSHYYTIAKDFAADSGRLCDAYGGGKIALMTGGGPGLMEAANRGAFLSGAKSVGLNITLPHEQYPNPYLTPGLCFRFHYFALRKMHFLHRARALVAFPGGYGTLDELFETLTLVQTRKIAPLPVILVGRSFWERAVNFEFLVDEGVIDPEDKTLFSYAETAKEIRECIDTWHVQAGKPLFRASGDQ</sequence>
<dbReference type="OrthoDB" id="9801098at2"/>
<feature type="region of interest" description="Disordered" evidence="4">
    <location>
        <begin position="1"/>
        <end position="39"/>
    </location>
</feature>
<evidence type="ECO:0000256" key="1">
    <source>
        <dbReference type="ARBA" id="ARBA00000274"/>
    </source>
</evidence>
<accession>A0A1Y5S1Q0</accession>
<name>A0A1Y5S1Q0_9RHOB</name>
<reference evidence="5 6" key="1">
    <citation type="submission" date="2017-03" db="EMBL/GenBank/DDBJ databases">
        <authorList>
            <person name="Afonso C.L."/>
            <person name="Miller P.J."/>
            <person name="Scott M.A."/>
            <person name="Spackman E."/>
            <person name="Goraichik I."/>
            <person name="Dimitrov K.M."/>
            <person name="Suarez D.L."/>
            <person name="Swayne D.E."/>
        </authorList>
    </citation>
    <scope>NUCLEOTIDE SEQUENCE [LARGE SCALE GENOMIC DNA]</scope>
    <source>
        <strain evidence="5 6">CECT 8287</strain>
    </source>
</reference>
<dbReference type="PANTHER" id="PTHR43393">
    <property type="entry name" value="CYTOKININ RIBOSIDE 5'-MONOPHOSPHATE PHOSPHORIBOHYDROLASE"/>
    <property type="match status" value="1"/>
</dbReference>
<dbReference type="InterPro" id="IPR052341">
    <property type="entry name" value="LOG_family_nucleotidases"/>
</dbReference>
<gene>
    <name evidence="5" type="ORF">PEL8287_01432</name>
</gene>
<dbReference type="InterPro" id="IPR031100">
    <property type="entry name" value="LOG_fam"/>
</dbReference>